<feature type="transmembrane region" description="Helical" evidence="1">
    <location>
        <begin position="48"/>
        <end position="65"/>
    </location>
</feature>
<comment type="caution">
    <text evidence="3">The sequence shown here is derived from an EMBL/GenBank/DDBJ whole genome shotgun (WGS) entry which is preliminary data.</text>
</comment>
<keyword evidence="1" id="KW-0812">Transmembrane</keyword>
<dbReference type="Proteomes" id="UP000279384">
    <property type="component" value="Unassembled WGS sequence"/>
</dbReference>
<evidence type="ECO:0000313" key="3">
    <source>
        <dbReference type="EMBL" id="RKQ57983.1"/>
    </source>
</evidence>
<sequence length="115" mass="13640">MPNTPEPGLLQLLYLYFIPYWLFRDVSHGDQMLREQNYRYNREQRKYLPGYLLKWAILCTVLLASHQLARELTVLVPDWDHLFRIWTLFSGISFAVGVALMSNIMVAWSFLTFIP</sequence>
<gene>
    <name evidence="3" type="ORF">C8E02_2296</name>
    <name evidence="2" type="ORF">PQU93_08965</name>
</gene>
<evidence type="ECO:0000313" key="2">
    <source>
        <dbReference type="EMBL" id="MDC7690908.1"/>
    </source>
</evidence>
<reference evidence="2 5" key="2">
    <citation type="submission" date="2023-01" db="EMBL/GenBank/DDBJ databases">
        <title>Novel species of the genus Vogesella isolated from rivers.</title>
        <authorList>
            <person name="Lu H."/>
        </authorList>
    </citation>
    <scope>NUCLEOTIDE SEQUENCE [LARGE SCALE GENOMIC DNA]</scope>
    <source>
        <strain evidence="2 5">SH7W</strain>
    </source>
</reference>
<organism evidence="3 4">
    <name type="scientific">Vogesella indigofera</name>
    <name type="common">Pseudomonas indigofera</name>
    <dbReference type="NCBI Taxonomy" id="45465"/>
    <lineage>
        <taxon>Bacteria</taxon>
        <taxon>Pseudomonadati</taxon>
        <taxon>Pseudomonadota</taxon>
        <taxon>Betaproteobacteria</taxon>
        <taxon>Neisseriales</taxon>
        <taxon>Chromobacteriaceae</taxon>
        <taxon>Vogesella</taxon>
    </lineage>
</organism>
<evidence type="ECO:0000313" key="5">
    <source>
        <dbReference type="Proteomes" id="UP001221566"/>
    </source>
</evidence>
<dbReference type="Proteomes" id="UP001221566">
    <property type="component" value="Unassembled WGS sequence"/>
</dbReference>
<keyword evidence="1" id="KW-1133">Transmembrane helix</keyword>
<keyword evidence="5" id="KW-1185">Reference proteome</keyword>
<protein>
    <submittedName>
        <fullName evidence="3">Uncharacterized protein</fullName>
    </submittedName>
</protein>
<dbReference type="EMBL" id="JAQQKY010000004">
    <property type="protein sequence ID" value="MDC7690908.1"/>
    <property type="molecule type" value="Genomic_DNA"/>
</dbReference>
<dbReference type="EMBL" id="RBID01000015">
    <property type="protein sequence ID" value="RKQ57983.1"/>
    <property type="molecule type" value="Genomic_DNA"/>
</dbReference>
<evidence type="ECO:0000256" key="1">
    <source>
        <dbReference type="SAM" id="Phobius"/>
    </source>
</evidence>
<feature type="transmembrane region" description="Helical" evidence="1">
    <location>
        <begin position="85"/>
        <end position="111"/>
    </location>
</feature>
<keyword evidence="1" id="KW-0472">Membrane</keyword>
<name>A0A495BBX6_VOGIN</name>
<dbReference type="RefSeq" id="WP_120810838.1">
    <property type="nucleotide sequence ID" value="NZ_JAQQKY010000004.1"/>
</dbReference>
<reference evidence="3 4" key="1">
    <citation type="submission" date="2018-10" db="EMBL/GenBank/DDBJ databases">
        <title>Genomic Encyclopedia of Type Strains, Phase IV (KMG-IV): sequencing the most valuable type-strain genomes for metagenomic binning, comparative biology and taxonomic classification.</title>
        <authorList>
            <person name="Goeker M."/>
        </authorList>
    </citation>
    <scope>NUCLEOTIDE SEQUENCE [LARGE SCALE GENOMIC DNA]</scope>
    <source>
        <strain evidence="3 4">DSM 3303</strain>
    </source>
</reference>
<feature type="transmembrane region" description="Helical" evidence="1">
    <location>
        <begin position="12"/>
        <end position="27"/>
    </location>
</feature>
<proteinExistence type="predicted"/>
<accession>A0A495BBX6</accession>
<dbReference type="AlphaFoldDB" id="A0A495BBX6"/>
<evidence type="ECO:0000313" key="4">
    <source>
        <dbReference type="Proteomes" id="UP000279384"/>
    </source>
</evidence>